<feature type="transmembrane region" description="Helical" evidence="7">
    <location>
        <begin position="125"/>
        <end position="147"/>
    </location>
</feature>
<evidence type="ECO:0000256" key="7">
    <source>
        <dbReference type="SAM" id="Phobius"/>
    </source>
</evidence>
<organism evidence="9 10">
    <name type="scientific">Cytospora mali</name>
    <name type="common">Apple Valsa canker fungus</name>
    <name type="synonym">Valsa mali</name>
    <dbReference type="NCBI Taxonomy" id="578113"/>
    <lineage>
        <taxon>Eukaryota</taxon>
        <taxon>Fungi</taxon>
        <taxon>Dikarya</taxon>
        <taxon>Ascomycota</taxon>
        <taxon>Pezizomycotina</taxon>
        <taxon>Sordariomycetes</taxon>
        <taxon>Sordariomycetidae</taxon>
        <taxon>Diaporthales</taxon>
        <taxon>Cytosporaceae</taxon>
        <taxon>Cytospora</taxon>
    </lineage>
</organism>
<evidence type="ECO:0000259" key="8">
    <source>
        <dbReference type="Pfam" id="PF20684"/>
    </source>
</evidence>
<feature type="transmembrane region" description="Helical" evidence="7">
    <location>
        <begin position="92"/>
        <end position="113"/>
    </location>
</feature>
<evidence type="ECO:0000256" key="3">
    <source>
        <dbReference type="ARBA" id="ARBA00022989"/>
    </source>
</evidence>
<comment type="subcellular location">
    <subcellularLocation>
        <location evidence="1">Membrane</location>
        <topology evidence="1">Multi-pass membrane protein</topology>
    </subcellularLocation>
</comment>
<evidence type="ECO:0000313" key="9">
    <source>
        <dbReference type="EMBL" id="KUI67777.1"/>
    </source>
</evidence>
<feature type="transmembrane region" description="Helical" evidence="7">
    <location>
        <begin position="177"/>
        <end position="195"/>
    </location>
</feature>
<accession>A0A194VUV1</accession>
<evidence type="ECO:0000256" key="6">
    <source>
        <dbReference type="SAM" id="MobiDB-lite"/>
    </source>
</evidence>
<feature type="transmembrane region" description="Helical" evidence="7">
    <location>
        <begin position="50"/>
        <end position="72"/>
    </location>
</feature>
<evidence type="ECO:0000256" key="5">
    <source>
        <dbReference type="ARBA" id="ARBA00038359"/>
    </source>
</evidence>
<dbReference type="PANTHER" id="PTHR33048">
    <property type="entry name" value="PTH11-LIKE INTEGRAL MEMBRANE PROTEIN (AFU_ORTHOLOGUE AFUA_5G11245)"/>
    <property type="match status" value="1"/>
</dbReference>
<feature type="compositionally biased region" description="Basic and acidic residues" evidence="6">
    <location>
        <begin position="315"/>
        <end position="331"/>
    </location>
</feature>
<proteinExistence type="inferred from homology"/>
<feature type="transmembrane region" description="Helical" evidence="7">
    <location>
        <begin position="239"/>
        <end position="256"/>
    </location>
</feature>
<evidence type="ECO:0000256" key="2">
    <source>
        <dbReference type="ARBA" id="ARBA00022692"/>
    </source>
</evidence>
<feature type="region of interest" description="Disordered" evidence="6">
    <location>
        <begin position="365"/>
        <end position="385"/>
    </location>
</feature>
<dbReference type="AlphaFoldDB" id="A0A194VUV1"/>
<evidence type="ECO:0000313" key="10">
    <source>
        <dbReference type="Proteomes" id="UP000078559"/>
    </source>
</evidence>
<name>A0A194VUV1_CYTMA</name>
<keyword evidence="2 7" id="KW-0812">Transmembrane</keyword>
<keyword evidence="10" id="KW-1185">Reference proteome</keyword>
<keyword evidence="3 7" id="KW-1133">Transmembrane helix</keyword>
<dbReference type="Proteomes" id="UP000078559">
    <property type="component" value="Chromosome 3"/>
</dbReference>
<feature type="transmembrane region" description="Helical" evidence="7">
    <location>
        <begin position="207"/>
        <end position="227"/>
    </location>
</feature>
<dbReference type="PANTHER" id="PTHR33048:SF47">
    <property type="entry name" value="INTEGRAL MEMBRANE PROTEIN-RELATED"/>
    <property type="match status" value="1"/>
</dbReference>
<dbReference type="GO" id="GO:0016020">
    <property type="term" value="C:membrane"/>
    <property type="evidence" value="ECO:0007669"/>
    <property type="project" value="UniProtKB-SubCell"/>
</dbReference>
<dbReference type="InterPro" id="IPR049326">
    <property type="entry name" value="Rhodopsin_dom_fungi"/>
</dbReference>
<keyword evidence="4 7" id="KW-0472">Membrane</keyword>
<feature type="transmembrane region" description="Helical" evidence="7">
    <location>
        <begin position="17"/>
        <end position="38"/>
    </location>
</feature>
<evidence type="ECO:0000256" key="4">
    <source>
        <dbReference type="ARBA" id="ARBA00023136"/>
    </source>
</evidence>
<dbReference type="Pfam" id="PF20684">
    <property type="entry name" value="Fung_rhodopsin"/>
    <property type="match status" value="1"/>
</dbReference>
<comment type="similarity">
    <text evidence="5">Belongs to the SAT4 family.</text>
</comment>
<feature type="region of interest" description="Disordered" evidence="6">
    <location>
        <begin position="315"/>
        <end position="345"/>
    </location>
</feature>
<dbReference type="OrthoDB" id="444631at2759"/>
<protein>
    <recommendedName>
        <fullName evidence="8">Rhodopsin domain-containing protein</fullName>
    </recommendedName>
</protein>
<dbReference type="EMBL" id="CM003100">
    <property type="protein sequence ID" value="KUI67777.1"/>
    <property type="molecule type" value="Genomic_DNA"/>
</dbReference>
<gene>
    <name evidence="9" type="ORF">VM1G_03189</name>
</gene>
<dbReference type="InterPro" id="IPR052337">
    <property type="entry name" value="SAT4-like"/>
</dbReference>
<feature type="domain" description="Rhodopsin" evidence="8">
    <location>
        <begin position="34"/>
        <end position="288"/>
    </location>
</feature>
<sequence>MGYTFEDIINNPSEGPIVILVLVTIPLCIVATILRLVATKRSRRRFGWDDLFAVLALLAFLVYAFTPIVGVAAAGNLDDDGVAILAAKLSYIAAPFFSVNQLFAKASLFVLYYRIFWSNRTFTRWVYTLATIHVCWFITFFFALVFLCNPISKWWDVSGTEPGHCLDGNAYLVAEETINSSMDFAMIALTVFVVRKLQTRTHIKSKLAFVFVVGGLSGVIGFVKIGIVYNVPNDYGGELLLSLLSTTFMILIEWVFNTEENTTNAFWDLLQMATSIFCACAPMYKTMIPMEGLWIRLKSSITTWASRTRLYRSLPESRKTSSGKNRSEHGHRISGTAGTDNWPRLVGGSRTEYTYSEVETVDIQLPTRNPDGKKTAQIESSVDLV</sequence>
<evidence type="ECO:0000256" key="1">
    <source>
        <dbReference type="ARBA" id="ARBA00004141"/>
    </source>
</evidence>
<reference evidence="9" key="1">
    <citation type="submission" date="2014-12" db="EMBL/GenBank/DDBJ databases">
        <title>Genome Sequence of Valsa Canker Pathogens Uncovers a Specific Adaption of Colonization on Woody Bark.</title>
        <authorList>
            <person name="Yin Z."/>
            <person name="Liu H."/>
            <person name="Gao X."/>
            <person name="Li Z."/>
            <person name="Song N."/>
            <person name="Ke X."/>
            <person name="Dai Q."/>
            <person name="Wu Y."/>
            <person name="Sun Y."/>
            <person name="Xu J.-R."/>
            <person name="Kang Z.K."/>
            <person name="Wang L."/>
            <person name="Huang L."/>
        </authorList>
    </citation>
    <scope>NUCLEOTIDE SEQUENCE [LARGE SCALE GENOMIC DNA]</scope>
    <source>
        <strain evidence="9">03-8</strain>
    </source>
</reference>